<evidence type="ECO:0000313" key="2">
    <source>
        <dbReference type="Proteomes" id="UP000503447"/>
    </source>
</evidence>
<gene>
    <name evidence="1" type="ORF">FTUN_0724</name>
</gene>
<name>A0A6M5YGQ0_9BACT</name>
<dbReference type="AlphaFoldDB" id="A0A6M5YGQ0"/>
<evidence type="ECO:0000313" key="1">
    <source>
        <dbReference type="EMBL" id="QJW93219.1"/>
    </source>
</evidence>
<dbReference type="KEGG" id="ftj:FTUN_0724"/>
<proteinExistence type="predicted"/>
<keyword evidence="2" id="KW-1185">Reference proteome</keyword>
<dbReference type="Proteomes" id="UP000503447">
    <property type="component" value="Chromosome"/>
</dbReference>
<reference evidence="2" key="1">
    <citation type="submission" date="2020-05" db="EMBL/GenBank/DDBJ databases">
        <title>Frigoriglobus tundricola gen. nov., sp. nov., a psychrotolerant cellulolytic planctomycete of the family Gemmataceae with two divergent copies of 16S rRNA gene.</title>
        <authorList>
            <person name="Kulichevskaya I.S."/>
            <person name="Ivanova A.A."/>
            <person name="Naumoff D.G."/>
            <person name="Beletsky A.V."/>
            <person name="Rijpstra W.I.C."/>
            <person name="Sinninghe Damste J.S."/>
            <person name="Mardanov A.V."/>
            <person name="Ravin N.V."/>
            <person name="Dedysh S.N."/>
        </authorList>
    </citation>
    <scope>NUCLEOTIDE SEQUENCE [LARGE SCALE GENOMIC DNA]</scope>
    <source>
        <strain evidence="2">PL17</strain>
    </source>
</reference>
<protein>
    <submittedName>
        <fullName evidence="1">Uncharacterized protein</fullName>
    </submittedName>
</protein>
<organism evidence="1 2">
    <name type="scientific">Frigoriglobus tundricola</name>
    <dbReference type="NCBI Taxonomy" id="2774151"/>
    <lineage>
        <taxon>Bacteria</taxon>
        <taxon>Pseudomonadati</taxon>
        <taxon>Planctomycetota</taxon>
        <taxon>Planctomycetia</taxon>
        <taxon>Gemmatales</taxon>
        <taxon>Gemmataceae</taxon>
        <taxon>Frigoriglobus</taxon>
    </lineage>
</organism>
<sequence length="101" mass="11362">MCALAERIILRQRPVPAGVGRNYWSEERNQWGLEPEVTDRKVELLVDRLEHGATGVDESEPAVSNLHQSAVIPEPHSGRTREELTGELPWTLLRVQAAGER</sequence>
<dbReference type="EMBL" id="CP053452">
    <property type="protein sequence ID" value="QJW93219.1"/>
    <property type="molecule type" value="Genomic_DNA"/>
</dbReference>
<accession>A0A6M5YGQ0</accession>